<name>A0A0A1IUP7_9CAUD</name>
<dbReference type="RefSeq" id="YP_009124547.1">
    <property type="nucleotide sequence ID" value="NC_026587.1"/>
</dbReference>
<dbReference type="KEGG" id="vg:23679322"/>
<protein>
    <submittedName>
        <fullName evidence="1">Uncharacterized protein</fullName>
    </submittedName>
</protein>
<gene>
    <name evidence="1" type="primary">ORF151</name>
</gene>
<sequence>MKNIELNIGGKDFTFKVEVVRDDEHGAPWEEQDGHGPVSDWTCRDKRPGELVLNSDGARKRFYDFSEACRIALRDGWDSYPHNLFGEQSKRQQAAKAARADFEYLRAWCQDEWYWVGIIVTLLDEDGNKTDIRDSLWGLSSNDEDGIAYEAGIIADDLARGYDVRWGEVVKKIRMNSSKIA</sequence>
<proteinExistence type="predicted"/>
<dbReference type="Proteomes" id="UP000030230">
    <property type="component" value="Segment"/>
</dbReference>
<accession>A0A0A1IUP7</accession>
<reference evidence="2" key="1">
    <citation type="journal article" date="2015" name="PLoS ONE">
        <title>Investigation of a Large Collection of Pseudomonas aeruginosa Bacteriophages Collected from a Single Environmental Source in Abidjan, Cote d'Ivoire.</title>
        <authorList>
            <person name="Essoh C."/>
            <person name="Latino L."/>
            <person name="Midoux C."/>
            <person name="Blouin Y."/>
            <person name="Loukou G."/>
            <person name="Nguetta S.P."/>
            <person name="Lathro S."/>
            <person name="Cablanmian A."/>
            <person name="Kouassi A.K."/>
            <person name="Vergnaud G."/>
            <person name="Pourcel C."/>
        </authorList>
    </citation>
    <scope>NUCLEOTIDE SEQUENCE [LARGE SCALE GENOMIC DNA]</scope>
</reference>
<dbReference type="OrthoDB" id="10934at10239"/>
<dbReference type="EMBL" id="LN610573">
    <property type="protein sequence ID" value="CEF89256.1"/>
    <property type="molecule type" value="Genomic_DNA"/>
</dbReference>
<evidence type="ECO:0000313" key="1">
    <source>
        <dbReference type="EMBL" id="CEF89256.1"/>
    </source>
</evidence>
<keyword evidence="2" id="KW-1185">Reference proteome</keyword>
<evidence type="ECO:0000313" key="2">
    <source>
        <dbReference type="Proteomes" id="UP000030230"/>
    </source>
</evidence>
<organism evidence="1 2">
    <name type="scientific">Pseudomonas phage vB_PaeM_PAO1_Ab03</name>
    <dbReference type="NCBI Taxonomy" id="1548901"/>
    <lineage>
        <taxon>Viruses</taxon>
        <taxon>Duplodnaviria</taxon>
        <taxon>Heunggongvirae</taxon>
        <taxon>Uroviricota</taxon>
        <taxon>Caudoviricetes</taxon>
        <taxon>Vandenendeviridae</taxon>
        <taxon>Nankokuvirus</taxon>
        <taxon>Nankokuvirus Ab03</taxon>
    </lineage>
</organism>
<dbReference type="GeneID" id="23679322"/>